<comment type="similarity">
    <text evidence="3">Belongs to the DAMOX/DASOX family.</text>
</comment>
<dbReference type="InterPro" id="IPR006181">
    <property type="entry name" value="D-amino_acid_oxidase_CS"/>
</dbReference>
<dbReference type="Gene3D" id="3.40.50.720">
    <property type="entry name" value="NAD(P)-binding Rossmann-like Domain"/>
    <property type="match status" value="1"/>
</dbReference>
<keyword evidence="8" id="KW-0732">Signal</keyword>
<protein>
    <submittedName>
        <fullName evidence="11">D-aspartate oxidase</fullName>
    </submittedName>
</protein>
<feature type="chain" id="PRO_5034538119" evidence="8">
    <location>
        <begin position="20"/>
        <end position="334"/>
    </location>
</feature>
<reference evidence="11" key="1">
    <citation type="submission" date="2025-08" db="UniProtKB">
        <authorList>
            <consortium name="RefSeq"/>
        </authorList>
    </citation>
    <scope>IDENTIFICATION</scope>
    <source>
        <tissue evidence="11">Whole organism</tissue>
    </source>
</reference>
<sequence>MRPTRVVVVGAGVAGLSSAVAVLEQLPHCSVTVISDSFSPDTTGDVAAGLWEPFLVGNSNEKDILKWAKGTWDQFHQWFQSGEEWGVRMVPGHTFSDSPSQIPSWSNIPAQFLEYSMSECQQISPCYVFGYSFTTWVAQPSIFLPKLKAIVEEKGGKIINRRLKSLDEAAPDADVVVNCSGIGARVLVPDLSVVPVRGQVVRVRAPWVTSFLIDESKSTHAYIIPNTDCVVLGGTLDEGEWDLTVNADTARQILKRCCELDPSLKDAEVLGSAVGLRPYRKAGVRLEEDVVMTSGRAVPVIHNYGHSGCGVTLMWGCARDVASRVATLVMKAAL</sequence>
<evidence type="ECO:0000313" key="10">
    <source>
        <dbReference type="Proteomes" id="UP000694843"/>
    </source>
</evidence>
<evidence type="ECO:0000256" key="8">
    <source>
        <dbReference type="SAM" id="SignalP"/>
    </source>
</evidence>
<dbReference type="GO" id="GO:0019478">
    <property type="term" value="P:D-amino acid catabolic process"/>
    <property type="evidence" value="ECO:0007669"/>
    <property type="project" value="TreeGrafter"/>
</dbReference>
<keyword evidence="10" id="KW-1185">Reference proteome</keyword>
<dbReference type="OMA" id="TDPTRHM"/>
<keyword evidence="5 7" id="KW-0274">FAD</keyword>
<name>A0A8B7N523_HYAAZ</name>
<evidence type="ECO:0000256" key="7">
    <source>
        <dbReference type="PIRSR" id="PIRSR000189-1"/>
    </source>
</evidence>
<organism evidence="10 11">
    <name type="scientific">Hyalella azteca</name>
    <name type="common">Amphipod</name>
    <dbReference type="NCBI Taxonomy" id="294128"/>
    <lineage>
        <taxon>Eukaryota</taxon>
        <taxon>Metazoa</taxon>
        <taxon>Ecdysozoa</taxon>
        <taxon>Arthropoda</taxon>
        <taxon>Crustacea</taxon>
        <taxon>Multicrustacea</taxon>
        <taxon>Malacostraca</taxon>
        <taxon>Eumalacostraca</taxon>
        <taxon>Peracarida</taxon>
        <taxon>Amphipoda</taxon>
        <taxon>Senticaudata</taxon>
        <taxon>Talitrida</taxon>
        <taxon>Talitroidea</taxon>
        <taxon>Hyalellidae</taxon>
        <taxon>Hyalella</taxon>
    </lineage>
</organism>
<evidence type="ECO:0000256" key="3">
    <source>
        <dbReference type="ARBA" id="ARBA00006730"/>
    </source>
</evidence>
<feature type="domain" description="FAD dependent oxidoreductase" evidence="9">
    <location>
        <begin position="5"/>
        <end position="323"/>
    </location>
</feature>
<evidence type="ECO:0000256" key="6">
    <source>
        <dbReference type="ARBA" id="ARBA00023002"/>
    </source>
</evidence>
<dbReference type="PANTHER" id="PTHR11530">
    <property type="entry name" value="D-AMINO ACID OXIDASE"/>
    <property type="match status" value="1"/>
</dbReference>
<evidence type="ECO:0000259" key="9">
    <source>
        <dbReference type="Pfam" id="PF01266"/>
    </source>
</evidence>
<dbReference type="Gene3D" id="3.30.9.10">
    <property type="entry name" value="D-Amino Acid Oxidase, subunit A, domain 2"/>
    <property type="match status" value="1"/>
</dbReference>
<comment type="cofactor">
    <cofactor evidence="1 7">
        <name>FAD</name>
        <dbReference type="ChEBI" id="CHEBI:57692"/>
    </cofactor>
</comment>
<evidence type="ECO:0000256" key="1">
    <source>
        <dbReference type="ARBA" id="ARBA00001974"/>
    </source>
</evidence>
<evidence type="ECO:0000256" key="2">
    <source>
        <dbReference type="ARBA" id="ARBA00004253"/>
    </source>
</evidence>
<dbReference type="InterPro" id="IPR023209">
    <property type="entry name" value="DAO"/>
</dbReference>
<dbReference type="GO" id="GO:0071949">
    <property type="term" value="F:FAD binding"/>
    <property type="evidence" value="ECO:0007669"/>
    <property type="project" value="InterPro"/>
</dbReference>
<evidence type="ECO:0000256" key="5">
    <source>
        <dbReference type="ARBA" id="ARBA00022827"/>
    </source>
</evidence>
<dbReference type="PROSITE" id="PS00677">
    <property type="entry name" value="DAO"/>
    <property type="match status" value="1"/>
</dbReference>
<evidence type="ECO:0000256" key="4">
    <source>
        <dbReference type="ARBA" id="ARBA00022630"/>
    </source>
</evidence>
<dbReference type="GO" id="GO:0003884">
    <property type="term" value="F:D-amino-acid oxidase activity"/>
    <property type="evidence" value="ECO:0007669"/>
    <property type="project" value="InterPro"/>
</dbReference>
<feature type="binding site" evidence="7">
    <location>
        <begin position="48"/>
        <end position="50"/>
    </location>
    <ligand>
        <name>FAD</name>
        <dbReference type="ChEBI" id="CHEBI:57692"/>
    </ligand>
</feature>
<dbReference type="PIRSF" id="PIRSF000189">
    <property type="entry name" value="D-aa_oxidase"/>
    <property type="match status" value="1"/>
</dbReference>
<feature type="binding site" evidence="7">
    <location>
        <position position="277"/>
    </location>
    <ligand>
        <name>D-dopa</name>
        <dbReference type="ChEBI" id="CHEBI:149689"/>
    </ligand>
</feature>
<dbReference type="InterPro" id="IPR006076">
    <property type="entry name" value="FAD-dep_OxRdtase"/>
</dbReference>
<dbReference type="GO" id="GO:0005782">
    <property type="term" value="C:peroxisomal matrix"/>
    <property type="evidence" value="ECO:0007669"/>
    <property type="project" value="UniProtKB-SubCell"/>
</dbReference>
<evidence type="ECO:0000313" key="11">
    <source>
        <dbReference type="RefSeq" id="XP_018008710.1"/>
    </source>
</evidence>
<dbReference type="OrthoDB" id="2015447at2759"/>
<gene>
    <name evidence="11" type="primary">LOC108666366</name>
</gene>
<comment type="subcellular location">
    <subcellularLocation>
        <location evidence="2">Peroxisome matrix</location>
    </subcellularLocation>
</comment>
<dbReference type="SUPFAM" id="SSF54373">
    <property type="entry name" value="FAD-linked reductases, C-terminal domain"/>
    <property type="match status" value="1"/>
</dbReference>
<dbReference type="Proteomes" id="UP000694843">
    <property type="component" value="Unplaced"/>
</dbReference>
<dbReference type="AlphaFoldDB" id="A0A8B7N523"/>
<keyword evidence="4" id="KW-0285">Flavoprotein</keyword>
<dbReference type="GeneID" id="108666366"/>
<feature type="binding site" evidence="7">
    <location>
        <position position="222"/>
    </location>
    <ligand>
        <name>D-dopa</name>
        <dbReference type="ChEBI" id="CHEBI:149689"/>
    </ligand>
</feature>
<dbReference type="CTD" id="33955"/>
<accession>A0A8B7N523</accession>
<dbReference type="RefSeq" id="XP_018008710.1">
    <property type="nucleotide sequence ID" value="XM_018153221.2"/>
</dbReference>
<dbReference type="Pfam" id="PF01266">
    <property type="entry name" value="DAO"/>
    <property type="match status" value="1"/>
</dbReference>
<proteinExistence type="inferred from homology"/>
<feature type="signal peptide" evidence="8">
    <location>
        <begin position="1"/>
        <end position="19"/>
    </location>
</feature>
<keyword evidence="6" id="KW-0560">Oxidoreductase</keyword>
<dbReference type="PANTHER" id="PTHR11530:SF11">
    <property type="entry name" value="D-ASPARTATE OXIDASE"/>
    <property type="match status" value="1"/>
</dbReference>
<feature type="binding site" evidence="7">
    <location>
        <position position="308"/>
    </location>
    <ligand>
        <name>D-dopa</name>
        <dbReference type="ChEBI" id="CHEBI:149689"/>
    </ligand>
</feature>
<dbReference type="SUPFAM" id="SSF51971">
    <property type="entry name" value="Nucleotide-binding domain"/>
    <property type="match status" value="1"/>
</dbReference>
<dbReference type="KEGG" id="hazt:108666366"/>